<evidence type="ECO:0000313" key="3">
    <source>
        <dbReference type="Proteomes" id="UP000829194"/>
    </source>
</evidence>
<proteinExistence type="predicted"/>
<dbReference type="EMBL" id="CP093547">
    <property type="protein sequence ID" value="UNP30642.1"/>
    <property type="molecule type" value="Genomic_DNA"/>
</dbReference>
<dbReference type="RefSeq" id="WP_057941853.1">
    <property type="nucleotide sequence ID" value="NZ_CP011131.1"/>
</dbReference>
<sequence>MIALRAKRVLRASAMLTCLAPAFAYSGHAGTPQAAAMPAAQPGQTAPALVRAGARGGEDWIGKIVPPYPDGYKSNTGGCVGSGRSAEQVCARSIGTIDDAEDRSLKFYAAELVGRIGNEARWKITDVVPYPKLQHGERVSMSTCMIDGVTDPGVIAIVDTAVEGAAAREMFDAVRWAVKLDRRKGRFIEVKPTEVRCYNEGAEGE</sequence>
<evidence type="ECO:0000313" key="2">
    <source>
        <dbReference type="EMBL" id="UNP30642.1"/>
    </source>
</evidence>
<gene>
    <name evidence="2" type="ORF">MOV92_05105</name>
</gene>
<feature type="chain" id="PRO_5047233030" description="TonB C-terminal domain-containing protein" evidence="1">
    <location>
        <begin position="25"/>
        <end position="205"/>
    </location>
</feature>
<keyword evidence="1" id="KW-0732">Signal</keyword>
<protein>
    <recommendedName>
        <fullName evidence="4">TonB C-terminal domain-containing protein</fullName>
    </recommendedName>
</protein>
<evidence type="ECO:0000256" key="1">
    <source>
        <dbReference type="SAM" id="SignalP"/>
    </source>
</evidence>
<organism evidence="2 3">
    <name type="scientific">Lysobacter gummosus</name>
    <dbReference type="NCBI Taxonomy" id="262324"/>
    <lineage>
        <taxon>Bacteria</taxon>
        <taxon>Pseudomonadati</taxon>
        <taxon>Pseudomonadota</taxon>
        <taxon>Gammaproteobacteria</taxon>
        <taxon>Lysobacterales</taxon>
        <taxon>Lysobacteraceae</taxon>
        <taxon>Lysobacter</taxon>
    </lineage>
</organism>
<accession>A0ABY3XG83</accession>
<evidence type="ECO:0008006" key="4">
    <source>
        <dbReference type="Google" id="ProtNLM"/>
    </source>
</evidence>
<name>A0ABY3XG83_9GAMM</name>
<dbReference type="Proteomes" id="UP000829194">
    <property type="component" value="Chromosome"/>
</dbReference>
<reference evidence="2 3" key="1">
    <citation type="submission" date="2022-03" db="EMBL/GenBank/DDBJ databases">
        <title>Complete genome sequence of Lysobacter capsici VKM B-2533 and Lysobacter gummosus 10.1.1, promising sources of lytic agents.</title>
        <authorList>
            <person name="Tarlachkov S.V."/>
            <person name="Kudryakova I.V."/>
            <person name="Afoshin A.S."/>
            <person name="Leontyevskaya E.A."/>
            <person name="Leontyevskaya N.V."/>
        </authorList>
    </citation>
    <scope>NUCLEOTIDE SEQUENCE [LARGE SCALE GENOMIC DNA]</scope>
    <source>
        <strain evidence="2 3">10.1.1</strain>
    </source>
</reference>
<keyword evidence="3" id="KW-1185">Reference proteome</keyword>
<feature type="signal peptide" evidence="1">
    <location>
        <begin position="1"/>
        <end position="24"/>
    </location>
</feature>